<evidence type="ECO:0000256" key="6">
    <source>
        <dbReference type="ARBA" id="ARBA00023306"/>
    </source>
</evidence>
<accession>A0A0S4LD69</accession>
<reference evidence="9" key="1">
    <citation type="submission" date="2015-10" db="EMBL/GenBank/DDBJ databases">
        <authorList>
            <person name="Luecker S."/>
            <person name="Luecker S."/>
        </authorList>
    </citation>
    <scope>NUCLEOTIDE SEQUENCE [LARGE SCALE GENOMIC DNA]</scope>
</reference>
<dbReference type="Pfam" id="PF05103">
    <property type="entry name" value="DivIVA"/>
    <property type="match status" value="1"/>
</dbReference>
<keyword evidence="5 7" id="KW-0175">Coiled coil</keyword>
<dbReference type="EMBL" id="CZPZ01000011">
    <property type="protein sequence ID" value="CUS34809.1"/>
    <property type="molecule type" value="Genomic_DNA"/>
</dbReference>
<evidence type="ECO:0000256" key="1">
    <source>
        <dbReference type="ARBA" id="ARBA00004496"/>
    </source>
</evidence>
<gene>
    <name evidence="8" type="ORF">COMA2_190029</name>
</gene>
<dbReference type="GO" id="GO:0005737">
    <property type="term" value="C:cytoplasm"/>
    <property type="evidence" value="ECO:0007669"/>
    <property type="project" value="UniProtKB-SubCell"/>
</dbReference>
<evidence type="ECO:0000256" key="2">
    <source>
        <dbReference type="ARBA" id="ARBA00009008"/>
    </source>
</evidence>
<comment type="similarity">
    <text evidence="2">Belongs to the DivIVA family.</text>
</comment>
<dbReference type="PANTHER" id="PTHR35794">
    <property type="entry name" value="CELL DIVISION PROTEIN DIVIVA"/>
    <property type="match status" value="1"/>
</dbReference>
<evidence type="ECO:0000256" key="5">
    <source>
        <dbReference type="ARBA" id="ARBA00023054"/>
    </source>
</evidence>
<keyword evidence="3" id="KW-0963">Cytoplasm</keyword>
<dbReference type="OrthoDB" id="9815492at2"/>
<keyword evidence="6" id="KW-0131">Cell cycle</keyword>
<evidence type="ECO:0000313" key="8">
    <source>
        <dbReference type="EMBL" id="CUS34809.1"/>
    </source>
</evidence>
<dbReference type="PANTHER" id="PTHR35794:SF2">
    <property type="entry name" value="CELL DIVISION PROTEIN DIVIVA"/>
    <property type="match status" value="1"/>
</dbReference>
<sequence>MGDVMKITPLDIQQMVFQVKLRGYDREEVNRFLEEIAQTVEYLNRDNATLRDRIMTLEQQVSDLKRTEATLSTTLISAQSLAEDVKRSAQRDAELIVKEAELKASELFRQARIELGNTQRDLSVLQKQRLLTVERMRATLHTFERMLDVEASEAYQDHGVMHEEKLEGESSPTR</sequence>
<evidence type="ECO:0000256" key="7">
    <source>
        <dbReference type="SAM" id="Coils"/>
    </source>
</evidence>
<feature type="coiled-coil region" evidence="7">
    <location>
        <begin position="33"/>
        <end position="67"/>
    </location>
</feature>
<keyword evidence="9" id="KW-1185">Reference proteome</keyword>
<evidence type="ECO:0000313" key="9">
    <source>
        <dbReference type="Proteomes" id="UP000198736"/>
    </source>
</evidence>
<organism evidence="8 9">
    <name type="scientific">Candidatus Nitrospira nitrificans</name>
    <dbReference type="NCBI Taxonomy" id="1742973"/>
    <lineage>
        <taxon>Bacteria</taxon>
        <taxon>Pseudomonadati</taxon>
        <taxon>Nitrospirota</taxon>
        <taxon>Nitrospiria</taxon>
        <taxon>Nitrospirales</taxon>
        <taxon>Nitrospiraceae</taxon>
        <taxon>Nitrospira</taxon>
    </lineage>
</organism>
<protein>
    <submittedName>
        <fullName evidence="8">Putative Cell division protein DivIVA</fullName>
    </submittedName>
</protein>
<dbReference type="AlphaFoldDB" id="A0A0S4LD69"/>
<dbReference type="Gene3D" id="6.10.250.660">
    <property type="match status" value="1"/>
</dbReference>
<dbReference type="InterPro" id="IPR007793">
    <property type="entry name" value="DivIVA_fam"/>
</dbReference>
<dbReference type="NCBIfam" id="TIGR03544">
    <property type="entry name" value="DivI1A_domain"/>
    <property type="match status" value="1"/>
</dbReference>
<dbReference type="InterPro" id="IPR019933">
    <property type="entry name" value="DivIVA_domain"/>
</dbReference>
<dbReference type="STRING" id="1742973.COMA2_190029"/>
<dbReference type="Proteomes" id="UP000198736">
    <property type="component" value="Unassembled WGS sequence"/>
</dbReference>
<proteinExistence type="inferred from homology"/>
<evidence type="ECO:0000256" key="4">
    <source>
        <dbReference type="ARBA" id="ARBA00022618"/>
    </source>
</evidence>
<keyword evidence="4 8" id="KW-0132">Cell division</keyword>
<name>A0A0S4LD69_9BACT</name>
<evidence type="ECO:0000256" key="3">
    <source>
        <dbReference type="ARBA" id="ARBA00022490"/>
    </source>
</evidence>
<dbReference type="GO" id="GO:0051301">
    <property type="term" value="P:cell division"/>
    <property type="evidence" value="ECO:0007669"/>
    <property type="project" value="UniProtKB-KW"/>
</dbReference>
<comment type="subcellular location">
    <subcellularLocation>
        <location evidence="1">Cytoplasm</location>
    </subcellularLocation>
</comment>